<comment type="subcellular location">
    <subcellularLocation>
        <location evidence="1">Cell inner membrane</location>
        <topology evidence="1">Multi-pass membrane protein</topology>
    </subcellularLocation>
    <subcellularLocation>
        <location evidence="8">Membrane</location>
        <topology evidence="8">Multi-pass membrane protein</topology>
    </subcellularLocation>
</comment>
<keyword evidence="5 8" id="KW-0653">Protein transport</keyword>
<feature type="transmembrane region" description="Helical" evidence="9">
    <location>
        <begin position="20"/>
        <end position="42"/>
    </location>
</feature>
<dbReference type="AlphaFoldDB" id="A0A5L4IF54"/>
<gene>
    <name evidence="11" type="ORF">BVH53_06660</name>
    <name evidence="12" type="ORF">CX802_03305</name>
</gene>
<comment type="similarity">
    <text evidence="8">Belongs to the exbB/tolQ family.</text>
</comment>
<dbReference type="GO" id="GO:0005886">
    <property type="term" value="C:plasma membrane"/>
    <property type="evidence" value="ECO:0007669"/>
    <property type="project" value="UniProtKB-SubCell"/>
</dbReference>
<accession>A0A5L4IF54</accession>
<name>A0A5L4IF54_CAMFE</name>
<dbReference type="Proteomes" id="UP000535509">
    <property type="component" value="Unassembled WGS sequence"/>
</dbReference>
<dbReference type="RefSeq" id="WP_011732235.1">
    <property type="nucleotide sequence ID" value="NZ_AABUZP020000015.1"/>
</dbReference>
<dbReference type="OMA" id="IPAYSFH"/>
<evidence type="ECO:0000259" key="10">
    <source>
        <dbReference type="Pfam" id="PF01618"/>
    </source>
</evidence>
<dbReference type="Pfam" id="PF01618">
    <property type="entry name" value="MotA_ExbB"/>
    <property type="match status" value="1"/>
</dbReference>
<keyword evidence="4 9" id="KW-0812">Transmembrane</keyword>
<reference evidence="11 14" key="1">
    <citation type="submission" date="2018-05" db="EMBL/GenBank/DDBJ databases">
        <authorList>
            <consortium name="PulseNet: The National Subtyping Network for Foodborne Disease Surveillance"/>
            <person name="Tarr C.L."/>
            <person name="Trees E."/>
            <person name="Katz L.S."/>
            <person name="Carleton-Romer H.A."/>
            <person name="Stroika S."/>
            <person name="Kucerova Z."/>
            <person name="Roache K.F."/>
            <person name="Sabol A.L."/>
            <person name="Besser J."/>
            <person name="Gerner-Smidt P."/>
        </authorList>
    </citation>
    <scope>NUCLEOTIDE SEQUENCE [LARGE SCALE GENOMIC DNA]</scope>
    <source>
        <strain evidence="11 14">2016D-0221</strain>
        <strain evidence="12 13">PNUSAC001503</strain>
    </source>
</reference>
<evidence type="ECO:0000256" key="7">
    <source>
        <dbReference type="ARBA" id="ARBA00023136"/>
    </source>
</evidence>
<feature type="transmembrane region" description="Helical" evidence="9">
    <location>
        <begin position="111"/>
        <end position="128"/>
    </location>
</feature>
<evidence type="ECO:0000313" key="12">
    <source>
        <dbReference type="EMBL" id="EAI8858876.1"/>
    </source>
</evidence>
<evidence type="ECO:0000256" key="1">
    <source>
        <dbReference type="ARBA" id="ARBA00004429"/>
    </source>
</evidence>
<feature type="domain" description="MotA/TolQ/ExbB proton channel" evidence="10">
    <location>
        <begin position="72"/>
        <end position="179"/>
    </location>
</feature>
<evidence type="ECO:0000256" key="5">
    <source>
        <dbReference type="ARBA" id="ARBA00022927"/>
    </source>
</evidence>
<keyword evidence="7 9" id="KW-0472">Membrane</keyword>
<dbReference type="GO" id="GO:0017038">
    <property type="term" value="P:protein import"/>
    <property type="evidence" value="ECO:0007669"/>
    <property type="project" value="TreeGrafter"/>
</dbReference>
<feature type="transmembrane region" description="Helical" evidence="9">
    <location>
        <begin position="148"/>
        <end position="168"/>
    </location>
</feature>
<evidence type="ECO:0000256" key="8">
    <source>
        <dbReference type="RuleBase" id="RU004057"/>
    </source>
</evidence>
<keyword evidence="6 9" id="KW-1133">Transmembrane helix</keyword>
<evidence type="ECO:0000256" key="3">
    <source>
        <dbReference type="ARBA" id="ARBA00022475"/>
    </source>
</evidence>
<dbReference type="GeneID" id="61065340"/>
<dbReference type="PANTHER" id="PTHR30625:SF15">
    <property type="entry name" value="BIOPOLYMER TRANSPORT PROTEIN EXBB"/>
    <property type="match status" value="1"/>
</dbReference>
<evidence type="ECO:0000313" key="13">
    <source>
        <dbReference type="Proteomes" id="UP000535509"/>
    </source>
</evidence>
<evidence type="ECO:0000256" key="2">
    <source>
        <dbReference type="ARBA" id="ARBA00022448"/>
    </source>
</evidence>
<protein>
    <submittedName>
        <fullName evidence="11">MotA/TolQ/ExbB proton channel family protein</fullName>
    </submittedName>
</protein>
<proteinExistence type="inferred from homology"/>
<evidence type="ECO:0000313" key="11">
    <source>
        <dbReference type="EMBL" id="EAI5408378.1"/>
    </source>
</evidence>
<sequence>MLGFLDLLLNYLSKSSLVTIIVLSWLSLYFVISFTILFSRYIGLNNWIKKEQVALESILMGTKSDLVDSSLKKCASGRITKEKLDVCISLAEANATSGLTMLSIIASTSPFIGLFGTVISILETFAGLGQGGGSSSLSVIAPAISEALVATGCGIFVAIPAYSFNLLIKRKAYEIISIIRREANILVSIKEDYSQNDKF</sequence>
<evidence type="ECO:0000256" key="9">
    <source>
        <dbReference type="SAM" id="Phobius"/>
    </source>
</evidence>
<comment type="caution">
    <text evidence="11">The sequence shown here is derived from an EMBL/GenBank/DDBJ whole genome shotgun (WGS) entry which is preliminary data.</text>
</comment>
<dbReference type="EMBL" id="AABTCC010000007">
    <property type="protein sequence ID" value="EAI8858876.1"/>
    <property type="molecule type" value="Genomic_DNA"/>
</dbReference>
<dbReference type="Proteomes" id="UP000557842">
    <property type="component" value="Unassembled WGS sequence"/>
</dbReference>
<evidence type="ECO:0000256" key="4">
    <source>
        <dbReference type="ARBA" id="ARBA00022692"/>
    </source>
</evidence>
<dbReference type="EMBL" id="AABQDW010000011">
    <property type="protein sequence ID" value="EAI5408378.1"/>
    <property type="molecule type" value="Genomic_DNA"/>
</dbReference>
<dbReference type="InterPro" id="IPR050790">
    <property type="entry name" value="ExbB/TolQ_transport"/>
</dbReference>
<keyword evidence="13" id="KW-1185">Reference proteome</keyword>
<evidence type="ECO:0000313" key="14">
    <source>
        <dbReference type="Proteomes" id="UP000557842"/>
    </source>
</evidence>
<dbReference type="InterPro" id="IPR002898">
    <property type="entry name" value="MotA_ExbB_proton_chnl"/>
</dbReference>
<keyword evidence="3" id="KW-1003">Cell membrane</keyword>
<evidence type="ECO:0000256" key="6">
    <source>
        <dbReference type="ARBA" id="ARBA00022989"/>
    </source>
</evidence>
<keyword evidence="2 8" id="KW-0813">Transport</keyword>
<organism evidence="11 14">
    <name type="scientific">Campylobacter fetus</name>
    <dbReference type="NCBI Taxonomy" id="196"/>
    <lineage>
        <taxon>Bacteria</taxon>
        <taxon>Pseudomonadati</taxon>
        <taxon>Campylobacterota</taxon>
        <taxon>Epsilonproteobacteria</taxon>
        <taxon>Campylobacterales</taxon>
        <taxon>Campylobacteraceae</taxon>
        <taxon>Campylobacter</taxon>
    </lineage>
</organism>
<dbReference type="PANTHER" id="PTHR30625">
    <property type="entry name" value="PROTEIN TOLQ"/>
    <property type="match status" value="1"/>
</dbReference>